<dbReference type="InterPro" id="IPR017810">
    <property type="entry name" value="Mycothiol_biosynthesis_MshB"/>
</dbReference>
<proteinExistence type="inferred from homology"/>
<gene>
    <name evidence="4 6" type="primary">mshB</name>
    <name evidence="6" type="ORF">AAFH96_02625</name>
</gene>
<keyword evidence="3 4" id="KW-0862">Zinc</keyword>
<comment type="cofactor">
    <cofactor evidence="4">
        <name>Zn(2+)</name>
        <dbReference type="ChEBI" id="CHEBI:29105"/>
    </cofactor>
    <text evidence="4">Binds 1 zinc ion per subunit.</text>
</comment>
<dbReference type="Proteomes" id="UP001582793">
    <property type="component" value="Unassembled WGS sequence"/>
</dbReference>
<comment type="similarity">
    <text evidence="4">Belongs to the MshB deacetylase family.</text>
</comment>
<accession>A0ABV5CJ35</accession>
<evidence type="ECO:0000313" key="6">
    <source>
        <dbReference type="EMBL" id="MFB6392001.1"/>
    </source>
</evidence>
<dbReference type="InterPro" id="IPR003737">
    <property type="entry name" value="GlcNAc_PI_deacetylase-related"/>
</dbReference>
<evidence type="ECO:0000256" key="3">
    <source>
        <dbReference type="ARBA" id="ARBA00022833"/>
    </source>
</evidence>
<evidence type="ECO:0000256" key="1">
    <source>
        <dbReference type="ARBA" id="ARBA00022723"/>
    </source>
</evidence>
<evidence type="ECO:0000256" key="5">
    <source>
        <dbReference type="SAM" id="MobiDB-lite"/>
    </source>
</evidence>
<name>A0ABV5CJ35_9ACTN</name>
<dbReference type="NCBIfam" id="TIGR03445">
    <property type="entry name" value="mycothiol_MshB"/>
    <property type="match status" value="1"/>
</dbReference>
<dbReference type="EMBL" id="JBCGDC010000005">
    <property type="protein sequence ID" value="MFB6392001.1"/>
    <property type="molecule type" value="Genomic_DNA"/>
</dbReference>
<keyword evidence="2 4" id="KW-0378">Hydrolase</keyword>
<dbReference type="Pfam" id="PF02585">
    <property type="entry name" value="PIG-L"/>
    <property type="match status" value="1"/>
</dbReference>
<feature type="binding site" evidence="4">
    <location>
        <position position="9"/>
    </location>
    <ligand>
        <name>Zn(2+)</name>
        <dbReference type="ChEBI" id="CHEBI:29105"/>
    </ligand>
</feature>
<dbReference type="GO" id="GO:0035595">
    <property type="term" value="F:N-acetylglucosaminylinositol deacetylase activity"/>
    <property type="evidence" value="ECO:0007669"/>
    <property type="project" value="UniProtKB-EC"/>
</dbReference>
<protein>
    <recommendedName>
        <fullName evidence="4">1D-myo-inositol 2-acetamido-2-deoxy-alpha-D-glucopyranoside deacetylase</fullName>
        <shortName evidence="4">GlcNAc-Ins deacetylase</shortName>
        <ecNumber evidence="4">3.5.1.103</ecNumber>
    </recommendedName>
    <alternativeName>
        <fullName evidence="4">N-acetyl-1-D-myo-inositol-2-amino-2-deoxy-alpha-D-glucopyranoside deacetylase</fullName>
    </alternativeName>
</protein>
<evidence type="ECO:0000313" key="7">
    <source>
        <dbReference type="Proteomes" id="UP001582793"/>
    </source>
</evidence>
<comment type="caution">
    <text evidence="6">The sequence shown here is derived from an EMBL/GenBank/DDBJ whole genome shotgun (WGS) entry which is preliminary data.</text>
</comment>
<dbReference type="SUPFAM" id="SSF102588">
    <property type="entry name" value="LmbE-like"/>
    <property type="match status" value="1"/>
</dbReference>
<feature type="binding site" evidence="4">
    <location>
        <position position="6"/>
    </location>
    <ligand>
        <name>Zn(2+)</name>
        <dbReference type="ChEBI" id="CHEBI:29105"/>
    </ligand>
</feature>
<dbReference type="HAMAP" id="MF_01696">
    <property type="entry name" value="MshB"/>
    <property type="match status" value="1"/>
</dbReference>
<comment type="function">
    <text evidence="4">Catalyzes the deacetylation of 1D-myo-inositol 2-acetamido-2-deoxy-alpha-D-glucopyranoside (GlcNAc-Ins) in the mycothiol biosynthesis pathway.</text>
</comment>
<feature type="region of interest" description="Disordered" evidence="5">
    <location>
        <begin position="266"/>
        <end position="309"/>
    </location>
</feature>
<dbReference type="PANTHER" id="PTHR12993">
    <property type="entry name" value="N-ACETYLGLUCOSAMINYL-PHOSPHATIDYLINOSITOL DE-N-ACETYLASE-RELATED"/>
    <property type="match status" value="1"/>
</dbReference>
<dbReference type="PANTHER" id="PTHR12993:SF26">
    <property type="entry name" value="1D-MYO-INOSITOL 2-ACETAMIDO-2-DEOXY-ALPHA-D-GLUCOPYRANOSIDE DEACETYLASE"/>
    <property type="match status" value="1"/>
</dbReference>
<keyword evidence="1 4" id="KW-0479">Metal-binding</keyword>
<dbReference type="EC" id="3.5.1.103" evidence="4"/>
<evidence type="ECO:0000256" key="2">
    <source>
        <dbReference type="ARBA" id="ARBA00022801"/>
    </source>
</evidence>
<dbReference type="Gene3D" id="3.40.50.10320">
    <property type="entry name" value="LmbE-like"/>
    <property type="match status" value="1"/>
</dbReference>
<dbReference type="InterPro" id="IPR024078">
    <property type="entry name" value="LmbE-like_dom_sf"/>
</dbReference>
<comment type="catalytic activity">
    <reaction evidence="4">
        <text>1D-myo-inositol 2-acetamido-2-deoxy-alpha-D-glucopyranoside + H2O = 1D-myo-inositol 2-amino-2-deoxy-alpha-D-glucopyranoside + acetate</text>
        <dbReference type="Rhea" id="RHEA:26180"/>
        <dbReference type="ChEBI" id="CHEBI:15377"/>
        <dbReference type="ChEBI" id="CHEBI:30089"/>
        <dbReference type="ChEBI" id="CHEBI:52442"/>
        <dbReference type="ChEBI" id="CHEBI:58886"/>
        <dbReference type="EC" id="3.5.1.103"/>
    </reaction>
</comment>
<reference evidence="6 7" key="1">
    <citation type="submission" date="2024-04" db="EMBL/GenBank/DDBJ databases">
        <title>Polymorphospora sp. isolated from Baiyangdian Lake in Xiong'an New Area.</title>
        <authorList>
            <person name="Zhang X."/>
            <person name="Liu J."/>
        </authorList>
    </citation>
    <scope>NUCLEOTIDE SEQUENCE [LARGE SCALE GENOMIC DNA]</scope>
    <source>
        <strain evidence="6 7">2-325</strain>
    </source>
</reference>
<feature type="binding site" evidence="4">
    <location>
        <position position="141"/>
    </location>
    <ligand>
        <name>Zn(2+)</name>
        <dbReference type="ChEBI" id="CHEBI:29105"/>
    </ligand>
</feature>
<organism evidence="6 7">
    <name type="scientific">Polymorphospora lycopeni</name>
    <dbReference type="NCBI Taxonomy" id="3140240"/>
    <lineage>
        <taxon>Bacteria</taxon>
        <taxon>Bacillati</taxon>
        <taxon>Actinomycetota</taxon>
        <taxon>Actinomycetes</taxon>
        <taxon>Micromonosporales</taxon>
        <taxon>Micromonosporaceae</taxon>
        <taxon>Polymorphospora</taxon>
    </lineage>
</organism>
<evidence type="ECO:0000256" key="4">
    <source>
        <dbReference type="HAMAP-Rule" id="MF_01696"/>
    </source>
</evidence>
<dbReference type="RefSeq" id="WP_375732930.1">
    <property type="nucleotide sequence ID" value="NZ_JBCGDC010000005.1"/>
</dbReference>
<sequence>MLVHAHPDDEAIGTGATMALYAAGGAQVTLVTCTLGEEGEIHVPALAGLAAAEADQLGGYRIAELDAACRALGVADHRFLGGAGRYRDSGMMGLPTNDNPRAFWRADLDEAAGHLVEIMRETRPQVLVTYDPDGFYGHPDHIQAHRVAMRAAEIATVEGFGPAKIYWTAMPRSVLEAGLAAFGASTDNPFAGIDDVDGFPFGTPDEQIAARIDGTDWHAAKEAAMRAHATQIPDTSWLYSIAGNFGSEFMGVEYYTLAVGEKGPGSGPHGWESDLFAGLPDPADVTPPTQAGSTPPPAEAGAPLRAGAR</sequence>
<keyword evidence="7" id="KW-1185">Reference proteome</keyword>